<feature type="compositionally biased region" description="Polar residues" evidence="1">
    <location>
        <begin position="39"/>
        <end position="50"/>
    </location>
</feature>
<evidence type="ECO:0000256" key="1">
    <source>
        <dbReference type="SAM" id="MobiDB-lite"/>
    </source>
</evidence>
<feature type="region of interest" description="Disordered" evidence="1">
    <location>
        <begin position="19"/>
        <end position="67"/>
    </location>
</feature>
<organism evidence="2 3">
    <name type="scientific">Dioszegia hungarica</name>
    <dbReference type="NCBI Taxonomy" id="4972"/>
    <lineage>
        <taxon>Eukaryota</taxon>
        <taxon>Fungi</taxon>
        <taxon>Dikarya</taxon>
        <taxon>Basidiomycota</taxon>
        <taxon>Agaricomycotina</taxon>
        <taxon>Tremellomycetes</taxon>
        <taxon>Tremellales</taxon>
        <taxon>Bulleribasidiaceae</taxon>
        <taxon>Dioszegia</taxon>
    </lineage>
</organism>
<protein>
    <submittedName>
        <fullName evidence="2">Uncharacterized protein</fullName>
    </submittedName>
</protein>
<dbReference type="RefSeq" id="XP_052948446.1">
    <property type="nucleotide sequence ID" value="XM_053088434.1"/>
</dbReference>
<dbReference type="AlphaFoldDB" id="A0AA38LY83"/>
<sequence>MPEYTDAKGVVYDLQIEPDSDGIQAGVEREKAGPDGSEYSVQRHAQQQLVRSPRNPPPRAPEISPKRPHPAGFYVYHFTRALYPRRSSISYMGISNIERIIDILLQYDCVGPAQRLLFDGSKDLDAEELYDAFVLASRLDDTRSACRILPQGFRRRGIVPLPRQPTSPLISRRCCAAPAGLGLGFDAGDGDVSEGDAVERLGKFAGAGMLEDDSGGVYGESGQMNDRPSGERRADCIIANVYIGYGQDPPG</sequence>
<dbReference type="GeneID" id="77727639"/>
<reference evidence="2" key="1">
    <citation type="journal article" date="2022" name="G3 (Bethesda)">
        <title>High quality genome of the basidiomycete yeast Dioszegia hungarica PDD-24b-2 isolated from cloud water.</title>
        <authorList>
            <person name="Jarrige D."/>
            <person name="Haridas S."/>
            <person name="Bleykasten-Grosshans C."/>
            <person name="Joly M."/>
            <person name="Nadalig T."/>
            <person name="Sancelme M."/>
            <person name="Vuilleumier S."/>
            <person name="Grigoriev I.V."/>
            <person name="Amato P."/>
            <person name="Bringel F."/>
        </authorList>
    </citation>
    <scope>NUCLEOTIDE SEQUENCE</scope>
    <source>
        <strain evidence="2">PDD-24b-2</strain>
    </source>
</reference>
<comment type="caution">
    <text evidence="2">The sequence shown here is derived from an EMBL/GenBank/DDBJ whole genome shotgun (WGS) entry which is preliminary data.</text>
</comment>
<evidence type="ECO:0000313" key="3">
    <source>
        <dbReference type="Proteomes" id="UP001164286"/>
    </source>
</evidence>
<gene>
    <name evidence="2" type="ORF">MKK02DRAFT_32060</name>
</gene>
<keyword evidence="3" id="KW-1185">Reference proteome</keyword>
<proteinExistence type="predicted"/>
<accession>A0AA38LY83</accession>
<dbReference type="Proteomes" id="UP001164286">
    <property type="component" value="Unassembled WGS sequence"/>
</dbReference>
<dbReference type="EMBL" id="JAKWFO010000003">
    <property type="protein sequence ID" value="KAI9638669.1"/>
    <property type="molecule type" value="Genomic_DNA"/>
</dbReference>
<evidence type="ECO:0000313" key="2">
    <source>
        <dbReference type="EMBL" id="KAI9638669.1"/>
    </source>
</evidence>
<name>A0AA38LY83_9TREE</name>